<feature type="domain" description="Tyr recombinase" evidence="3">
    <location>
        <begin position="43"/>
        <end position="101"/>
    </location>
</feature>
<reference evidence="4 5" key="1">
    <citation type="submission" date="2019-01" db="EMBL/GenBank/DDBJ databases">
        <title>Genome sequences of Streptomyces and Rhizobium isolates collected from root and soil.</title>
        <authorList>
            <person name="Chhettri S."/>
            <person name="Sevigny J.L."/>
            <person name="Sen A."/>
            <person name="Ennis N."/>
            <person name="Tisa L."/>
        </authorList>
    </citation>
    <scope>NUCLEOTIDE SEQUENCE [LARGE SCALE GENOMIC DNA]</scope>
    <source>
        <strain evidence="4 5">San01</strain>
    </source>
</reference>
<feature type="region of interest" description="Disordered" evidence="2">
    <location>
        <begin position="1"/>
        <end position="44"/>
    </location>
</feature>
<dbReference type="Gene3D" id="1.10.443.10">
    <property type="entry name" value="Intergrase catalytic core"/>
    <property type="match status" value="1"/>
</dbReference>
<accession>A0A3S2WJ75</accession>
<comment type="caution">
    <text evidence="4">The sequence shown here is derived from an EMBL/GenBank/DDBJ whole genome shotgun (WGS) entry which is preliminary data.</text>
</comment>
<evidence type="ECO:0000256" key="2">
    <source>
        <dbReference type="SAM" id="MobiDB-lite"/>
    </source>
</evidence>
<evidence type="ECO:0000259" key="3">
    <source>
        <dbReference type="Pfam" id="PF00589"/>
    </source>
</evidence>
<gene>
    <name evidence="4" type="ORF">EOT10_17920</name>
</gene>
<dbReference type="OrthoDB" id="9815875at2"/>
<dbReference type="Pfam" id="PF00589">
    <property type="entry name" value="Phage_integrase"/>
    <property type="match status" value="1"/>
</dbReference>
<dbReference type="InterPro" id="IPR002104">
    <property type="entry name" value="Integrase_catalytic"/>
</dbReference>
<name>A0A3S2WJ75_9ACTN</name>
<sequence>MPGAGLEAVAGSSTRHRPGPARLPPYPPHRRRPAAGSDPQRAGDVITPACLRAGIEDLFTGHSVRSGMATEARRAGKDPKAIAQITGHKPNSSVLHAYMQIVDQWDEKDNALIGIGL</sequence>
<evidence type="ECO:0000313" key="4">
    <source>
        <dbReference type="EMBL" id="RVU23926.1"/>
    </source>
</evidence>
<dbReference type="AlphaFoldDB" id="A0A3S2WJ75"/>
<evidence type="ECO:0000313" key="5">
    <source>
        <dbReference type="Proteomes" id="UP000283128"/>
    </source>
</evidence>
<dbReference type="GO" id="GO:0006310">
    <property type="term" value="P:DNA recombination"/>
    <property type="evidence" value="ECO:0007669"/>
    <property type="project" value="UniProtKB-KW"/>
</dbReference>
<keyword evidence="1" id="KW-0233">DNA recombination</keyword>
<dbReference type="Proteomes" id="UP000283128">
    <property type="component" value="Unassembled WGS sequence"/>
</dbReference>
<keyword evidence="5" id="KW-1185">Reference proteome</keyword>
<dbReference type="EMBL" id="RZYA01000007">
    <property type="protein sequence ID" value="RVU23926.1"/>
    <property type="molecule type" value="Genomic_DNA"/>
</dbReference>
<dbReference type="GO" id="GO:0003677">
    <property type="term" value="F:DNA binding"/>
    <property type="evidence" value="ECO:0007669"/>
    <property type="project" value="InterPro"/>
</dbReference>
<proteinExistence type="predicted"/>
<protein>
    <recommendedName>
        <fullName evidence="3">Tyr recombinase domain-containing protein</fullName>
    </recommendedName>
</protein>
<evidence type="ECO:0000256" key="1">
    <source>
        <dbReference type="ARBA" id="ARBA00023172"/>
    </source>
</evidence>
<dbReference type="InterPro" id="IPR013762">
    <property type="entry name" value="Integrase-like_cat_sf"/>
</dbReference>
<dbReference type="GO" id="GO:0015074">
    <property type="term" value="P:DNA integration"/>
    <property type="evidence" value="ECO:0007669"/>
    <property type="project" value="InterPro"/>
</dbReference>
<dbReference type="InterPro" id="IPR011010">
    <property type="entry name" value="DNA_brk_join_enz"/>
</dbReference>
<organism evidence="4 5">
    <name type="scientific">Streptomyces antnestii</name>
    <dbReference type="NCBI Taxonomy" id="2494256"/>
    <lineage>
        <taxon>Bacteria</taxon>
        <taxon>Bacillati</taxon>
        <taxon>Actinomycetota</taxon>
        <taxon>Actinomycetes</taxon>
        <taxon>Kitasatosporales</taxon>
        <taxon>Streptomycetaceae</taxon>
        <taxon>Streptomyces</taxon>
    </lineage>
</organism>
<dbReference type="SUPFAM" id="SSF56349">
    <property type="entry name" value="DNA breaking-rejoining enzymes"/>
    <property type="match status" value="1"/>
</dbReference>